<sequence>MAAGTSSNVPCPHVMGSTSRNTRTTLAPSQLVPRISCKNTNNNNSLSVRRVSCSSSDDKVSLTEGPSCIFVGPIESATQETLEALYRQARDAYYSGKPLIVDDMFDKVELKLRWYGSKYVVKYPRCSLRQQSTYADAEEDPSQVLALASVWLLFLGIGSSACLVPVIYTFGQALKDALDSEFSNSSRAPLIEFFAMLNGMLIMTLGSVIGFPVASASVGALQGLWKNDLVALKGACPNCGEEVFAFVKSKPFNNSPHKADCHVCGCLLEFRTKVERSIAQPGKRWVYGRIYLIRRRRMNRGQRWT</sequence>
<dbReference type="GO" id="GO:0009773">
    <property type="term" value="P:photosynthetic electron transport in photosystem I"/>
    <property type="evidence" value="ECO:0007669"/>
    <property type="project" value="InterPro"/>
</dbReference>
<evidence type="ECO:0000313" key="4">
    <source>
        <dbReference type="Proteomes" id="UP000245207"/>
    </source>
</evidence>
<keyword evidence="4" id="KW-1185">Reference proteome</keyword>
<protein>
    <recommendedName>
        <fullName evidence="5">PGR5-like protein 1B, chloroplastic</fullName>
    </recommendedName>
</protein>
<gene>
    <name evidence="3" type="ORF">CTI12_AA435740</name>
</gene>
<feature type="transmembrane region" description="Helical" evidence="2">
    <location>
        <begin position="190"/>
        <end position="214"/>
    </location>
</feature>
<accession>A0A2U1LYX4</accession>
<dbReference type="STRING" id="35608.A0A2U1LYX4"/>
<dbReference type="InterPro" id="IPR039987">
    <property type="entry name" value="PGRL1"/>
</dbReference>
<dbReference type="OrthoDB" id="567232at2759"/>
<evidence type="ECO:0000256" key="1">
    <source>
        <dbReference type="SAM" id="MobiDB-lite"/>
    </source>
</evidence>
<dbReference type="PANTHER" id="PTHR31032">
    <property type="entry name" value="PGR5-LIKE PROTEIN 1B, CHLOROPLASTIC"/>
    <property type="match status" value="1"/>
</dbReference>
<dbReference type="Proteomes" id="UP000245207">
    <property type="component" value="Unassembled WGS sequence"/>
</dbReference>
<dbReference type="GO" id="GO:0016730">
    <property type="term" value="F:oxidoreductase activity, acting on iron-sulfur proteins as donors"/>
    <property type="evidence" value="ECO:0007669"/>
    <property type="project" value="InterPro"/>
</dbReference>
<keyword evidence="2" id="KW-0472">Membrane</keyword>
<feature type="compositionally biased region" description="Polar residues" evidence="1">
    <location>
        <begin position="16"/>
        <end position="25"/>
    </location>
</feature>
<evidence type="ECO:0000313" key="3">
    <source>
        <dbReference type="EMBL" id="PWA54203.1"/>
    </source>
</evidence>
<evidence type="ECO:0000256" key="2">
    <source>
        <dbReference type="SAM" id="Phobius"/>
    </source>
</evidence>
<keyword evidence="2" id="KW-1133">Transmembrane helix</keyword>
<dbReference type="AlphaFoldDB" id="A0A2U1LYX4"/>
<comment type="caution">
    <text evidence="3">The sequence shown here is derived from an EMBL/GenBank/DDBJ whole genome shotgun (WGS) entry which is preliminary data.</text>
</comment>
<keyword evidence="2" id="KW-0812">Transmembrane</keyword>
<evidence type="ECO:0008006" key="5">
    <source>
        <dbReference type="Google" id="ProtNLM"/>
    </source>
</evidence>
<proteinExistence type="predicted"/>
<name>A0A2U1LYX4_ARTAN</name>
<dbReference type="GO" id="GO:0009535">
    <property type="term" value="C:chloroplast thylakoid membrane"/>
    <property type="evidence" value="ECO:0007669"/>
    <property type="project" value="InterPro"/>
</dbReference>
<reference evidence="3 4" key="1">
    <citation type="journal article" date="2018" name="Mol. Plant">
        <title>The genome of Artemisia annua provides insight into the evolution of Asteraceae family and artemisinin biosynthesis.</title>
        <authorList>
            <person name="Shen Q."/>
            <person name="Zhang L."/>
            <person name="Liao Z."/>
            <person name="Wang S."/>
            <person name="Yan T."/>
            <person name="Shi P."/>
            <person name="Liu M."/>
            <person name="Fu X."/>
            <person name="Pan Q."/>
            <person name="Wang Y."/>
            <person name="Lv Z."/>
            <person name="Lu X."/>
            <person name="Zhang F."/>
            <person name="Jiang W."/>
            <person name="Ma Y."/>
            <person name="Chen M."/>
            <person name="Hao X."/>
            <person name="Li L."/>
            <person name="Tang Y."/>
            <person name="Lv G."/>
            <person name="Zhou Y."/>
            <person name="Sun X."/>
            <person name="Brodelius P.E."/>
            <person name="Rose J.K.C."/>
            <person name="Tang K."/>
        </authorList>
    </citation>
    <scope>NUCLEOTIDE SEQUENCE [LARGE SCALE GENOMIC DNA]</scope>
    <source>
        <strain evidence="4">cv. Huhao1</strain>
        <tissue evidence="3">Leaf</tissue>
    </source>
</reference>
<feature type="transmembrane region" description="Helical" evidence="2">
    <location>
        <begin position="144"/>
        <end position="170"/>
    </location>
</feature>
<dbReference type="PANTHER" id="PTHR31032:SF2">
    <property type="entry name" value="PGR5-LIKE A PROTEIN"/>
    <property type="match status" value="1"/>
</dbReference>
<organism evidence="3 4">
    <name type="scientific">Artemisia annua</name>
    <name type="common">Sweet wormwood</name>
    <dbReference type="NCBI Taxonomy" id="35608"/>
    <lineage>
        <taxon>Eukaryota</taxon>
        <taxon>Viridiplantae</taxon>
        <taxon>Streptophyta</taxon>
        <taxon>Embryophyta</taxon>
        <taxon>Tracheophyta</taxon>
        <taxon>Spermatophyta</taxon>
        <taxon>Magnoliopsida</taxon>
        <taxon>eudicotyledons</taxon>
        <taxon>Gunneridae</taxon>
        <taxon>Pentapetalae</taxon>
        <taxon>asterids</taxon>
        <taxon>campanulids</taxon>
        <taxon>Asterales</taxon>
        <taxon>Asteraceae</taxon>
        <taxon>Asteroideae</taxon>
        <taxon>Anthemideae</taxon>
        <taxon>Artemisiinae</taxon>
        <taxon>Artemisia</taxon>
    </lineage>
</organism>
<feature type="region of interest" description="Disordered" evidence="1">
    <location>
        <begin position="1"/>
        <end position="25"/>
    </location>
</feature>
<dbReference type="EMBL" id="PKPP01007152">
    <property type="protein sequence ID" value="PWA54203.1"/>
    <property type="molecule type" value="Genomic_DNA"/>
</dbReference>